<evidence type="ECO:0000313" key="3">
    <source>
        <dbReference type="EMBL" id="CAE0823007.1"/>
    </source>
</evidence>
<keyword evidence="1" id="KW-0175">Coiled coil</keyword>
<proteinExistence type="predicted"/>
<dbReference type="EMBL" id="HBJA01098979">
    <property type="protein sequence ID" value="CAE0823007.1"/>
    <property type="molecule type" value="Transcribed_RNA"/>
</dbReference>
<dbReference type="SUPFAM" id="SSF55781">
    <property type="entry name" value="GAF domain-like"/>
    <property type="match status" value="1"/>
</dbReference>
<gene>
    <name evidence="3" type="ORF">EGYM00163_LOCUS34208</name>
</gene>
<organism evidence="3">
    <name type="scientific">Eutreptiella gymnastica</name>
    <dbReference type="NCBI Taxonomy" id="73025"/>
    <lineage>
        <taxon>Eukaryota</taxon>
        <taxon>Discoba</taxon>
        <taxon>Euglenozoa</taxon>
        <taxon>Euglenida</taxon>
        <taxon>Spirocuta</taxon>
        <taxon>Euglenophyceae</taxon>
        <taxon>Eutreptiales</taxon>
        <taxon>Eutreptiaceae</taxon>
        <taxon>Eutreptiella</taxon>
    </lineage>
</organism>
<name>A0A7S4G2D2_9EUGL</name>
<feature type="coiled-coil region" evidence="1">
    <location>
        <begin position="360"/>
        <end position="408"/>
    </location>
</feature>
<sequence>MTAGSAALNSTTTDLGWNDLLGAPQPMSRELVQEFKLVKRSVVSIHKISKQMKTATAVETAAMATKLTHLCHTLQDTVGAIMQRVAQDLAGARRESFTAPSAASDVGYKDYVDPFPEETYAHAAPRPDLPPALTGETLTQSVMQALQNCVLALTESVGASSGAVLLYNAQTATLEPVIQSPAAPAPFGVRLAASAFQNGIASNVQSRTPAQCILTMPLQSVDAANGVCHVHGCLQLAGRPPRPPFSPAEEGFAQCTAAVLSTLITKYRGRVDFFAPSTCGLSAVQALWQAPDGGGAPSLGGPPASVDLQALLPPYIYRDFQWHPDVERVSEDNRRNVSEMPPGFRGQELLQLVAQTDGHVKEGQHRVQQLQQRLQEWEASVTQLKQENFQLQQQLQVAQEQVRLLLAQQKQDAELPGAEPSDSALSHLLWPRPPKPSTLPSVHHQRPGTRRSSRQDDPRGVPATVRNTADFGPVAWSYNASDLTVPQSASGGEPPPLLPDQILPDRDLDQLLAQILRRADIEKGMEKESPKMQEKELQSVGYKKGMPSLSVSKFMPAARRQRTVTLL</sequence>
<evidence type="ECO:0000256" key="2">
    <source>
        <dbReference type="SAM" id="MobiDB-lite"/>
    </source>
</evidence>
<feature type="compositionally biased region" description="Basic residues" evidence="2">
    <location>
        <begin position="443"/>
        <end position="452"/>
    </location>
</feature>
<accession>A0A7S4G2D2</accession>
<feature type="region of interest" description="Disordered" evidence="2">
    <location>
        <begin position="413"/>
        <end position="468"/>
    </location>
</feature>
<reference evidence="3" key="1">
    <citation type="submission" date="2021-01" db="EMBL/GenBank/DDBJ databases">
        <authorList>
            <person name="Corre E."/>
            <person name="Pelletier E."/>
            <person name="Niang G."/>
            <person name="Scheremetjew M."/>
            <person name="Finn R."/>
            <person name="Kale V."/>
            <person name="Holt S."/>
            <person name="Cochrane G."/>
            <person name="Meng A."/>
            <person name="Brown T."/>
            <person name="Cohen L."/>
        </authorList>
    </citation>
    <scope>NUCLEOTIDE SEQUENCE</scope>
    <source>
        <strain evidence="3">CCMP1594</strain>
    </source>
</reference>
<protein>
    <submittedName>
        <fullName evidence="3">Uncharacterized protein</fullName>
    </submittedName>
</protein>
<evidence type="ECO:0000256" key="1">
    <source>
        <dbReference type="SAM" id="Coils"/>
    </source>
</evidence>
<dbReference type="AlphaFoldDB" id="A0A7S4G2D2"/>